<keyword evidence="2" id="KW-0812">Transmembrane</keyword>
<accession>A0A0D9QCK4</accession>
<evidence type="ECO:0000256" key="1">
    <source>
        <dbReference type="SAM" id="MobiDB-lite"/>
    </source>
</evidence>
<keyword evidence="4" id="KW-1185">Reference proteome</keyword>
<name>A0A0D9QCK4_PLAFR</name>
<feature type="region of interest" description="Disordered" evidence="1">
    <location>
        <begin position="149"/>
        <end position="203"/>
    </location>
</feature>
<keyword evidence="2" id="KW-1133">Transmembrane helix</keyword>
<sequence length="286" mass="32352">HPDDFETQEQHVAKVHKRVARSLAKVKATPSDHDLVLDPMAFEHYDDDEETYEGAYDDVDEPYAQTYASRPKRIYCREQCTTPKKRCYRDGAGAILKERKVVEYEIPQEVHYERKCKMEHDAREEEIYNGDKLSADVAVAESIEKSSTSVSKVGAQGSLPPSKQNKGQGAKTQQAPKGSSGTGTSASTGSTKNGKQNDAVKMKPGRDFSRRKLATYILYRYCKFFVAAIVIYCAIMVEWVYSVCFHFCYSGAATESEGKNAEESFESTKLRPKEYHKAQLLRKNQR</sequence>
<organism evidence="3 4">
    <name type="scientific">Plasmodium fragile</name>
    <dbReference type="NCBI Taxonomy" id="5857"/>
    <lineage>
        <taxon>Eukaryota</taxon>
        <taxon>Sar</taxon>
        <taxon>Alveolata</taxon>
        <taxon>Apicomplexa</taxon>
        <taxon>Aconoidasida</taxon>
        <taxon>Haemosporida</taxon>
        <taxon>Plasmodiidae</taxon>
        <taxon>Plasmodium</taxon>
        <taxon>Plasmodium (Plasmodium)</taxon>
    </lineage>
</organism>
<feature type="compositionally biased region" description="Low complexity" evidence="1">
    <location>
        <begin position="178"/>
        <end position="191"/>
    </location>
</feature>
<evidence type="ECO:0000313" key="3">
    <source>
        <dbReference type="EMBL" id="KJP84704.1"/>
    </source>
</evidence>
<evidence type="ECO:0000313" key="4">
    <source>
        <dbReference type="Proteomes" id="UP000054561"/>
    </source>
</evidence>
<proteinExistence type="predicted"/>
<dbReference type="Proteomes" id="UP000054561">
    <property type="component" value="Unassembled WGS sequence"/>
</dbReference>
<dbReference type="RefSeq" id="XP_012338689.1">
    <property type="nucleotide sequence ID" value="XM_012483266.1"/>
</dbReference>
<dbReference type="VEuPathDB" id="PlasmoDB:AK88_05664"/>
<evidence type="ECO:0000256" key="2">
    <source>
        <dbReference type="SAM" id="Phobius"/>
    </source>
</evidence>
<feature type="transmembrane region" description="Helical" evidence="2">
    <location>
        <begin position="218"/>
        <end position="241"/>
    </location>
</feature>
<dbReference type="AlphaFoldDB" id="A0A0D9QCK4"/>
<keyword evidence="2" id="KW-0472">Membrane</keyword>
<feature type="non-terminal residue" evidence="3">
    <location>
        <position position="1"/>
    </location>
</feature>
<gene>
    <name evidence="3" type="ORF">AK88_05664</name>
</gene>
<protein>
    <submittedName>
        <fullName evidence="3">Uncharacterized protein</fullName>
    </submittedName>
</protein>
<dbReference type="GeneID" id="24270978"/>
<feature type="compositionally biased region" description="Polar residues" evidence="1">
    <location>
        <begin position="159"/>
        <end position="177"/>
    </location>
</feature>
<dbReference type="EMBL" id="KQ030441">
    <property type="protein sequence ID" value="KJP84704.1"/>
    <property type="molecule type" value="Genomic_DNA"/>
</dbReference>
<reference evidence="3 4" key="1">
    <citation type="submission" date="2014-03" db="EMBL/GenBank/DDBJ databases">
        <title>The Genome Sequence of Plasmodium fragile nilgiri.</title>
        <authorList>
            <consortium name="The Broad Institute Genomics Platform"/>
            <consortium name="The Broad Institute Genome Sequencing Center for Infectious Disease"/>
            <person name="Neafsey D."/>
            <person name="Duraisingh M."/>
            <person name="Young S.K."/>
            <person name="Zeng Q."/>
            <person name="Gargeya S."/>
            <person name="Abouelleil A."/>
            <person name="Alvarado L."/>
            <person name="Chapman S.B."/>
            <person name="Gainer-Dewar J."/>
            <person name="Goldberg J."/>
            <person name="Griggs A."/>
            <person name="Gujja S."/>
            <person name="Hansen M."/>
            <person name="Howarth C."/>
            <person name="Imamovic A."/>
            <person name="Larimer J."/>
            <person name="Pearson M."/>
            <person name="Poon T.W."/>
            <person name="Priest M."/>
            <person name="Roberts A."/>
            <person name="Saif S."/>
            <person name="Shea T."/>
            <person name="Sykes S."/>
            <person name="Wortman J."/>
            <person name="Nusbaum C."/>
            <person name="Birren B."/>
        </authorList>
    </citation>
    <scope>NUCLEOTIDE SEQUENCE [LARGE SCALE GENOMIC DNA]</scope>
    <source>
        <strain evidence="4">nilgiri</strain>
    </source>
</reference>